<name>A0A9P7E1Y0_9AGAM</name>
<proteinExistence type="predicted"/>
<keyword evidence="2" id="KW-0472">Membrane</keyword>
<feature type="compositionally biased region" description="Pro residues" evidence="1">
    <location>
        <begin position="446"/>
        <end position="463"/>
    </location>
</feature>
<feature type="region of interest" description="Disordered" evidence="1">
    <location>
        <begin position="103"/>
        <end position="202"/>
    </location>
</feature>
<reference evidence="3" key="1">
    <citation type="journal article" date="2020" name="New Phytol.">
        <title>Comparative genomics reveals dynamic genome evolution in host specialist ectomycorrhizal fungi.</title>
        <authorList>
            <person name="Lofgren L.A."/>
            <person name="Nguyen N.H."/>
            <person name="Vilgalys R."/>
            <person name="Ruytinx J."/>
            <person name="Liao H.L."/>
            <person name="Branco S."/>
            <person name="Kuo A."/>
            <person name="LaButti K."/>
            <person name="Lipzen A."/>
            <person name="Andreopoulos W."/>
            <person name="Pangilinan J."/>
            <person name="Riley R."/>
            <person name="Hundley H."/>
            <person name="Na H."/>
            <person name="Barry K."/>
            <person name="Grigoriev I.V."/>
            <person name="Stajich J.E."/>
            <person name="Kennedy P.G."/>
        </authorList>
    </citation>
    <scope>NUCLEOTIDE SEQUENCE</scope>
    <source>
        <strain evidence="3">MN1</strain>
    </source>
</reference>
<sequence>MVLDPSCNPVSFLVQRTPTDSTTTNPILPSIPNLFSDGPINAGPLSPIPLTLQSSNTLSSTDSQPTNNVLGSSQFLTSSQAFTTSSAMASQANIYPSNAGNGYLQQTSTPSPTIVSIGSQPLSSPVSSSLSSSSSIANSGTTGTSTGPSSSTPLWSSLRPSSDSSSSGSSSLISTYTLSPLSSTPTMTSSTSTTPGFTPSPISPISLPSTSLSSSSLATTISTSAVLSTSASTSLSLANPSSSSGTAFASSSSPVSISGSTSTPLPTTFIISTTEVDKYSTTLANTPWTSTLILTSVLSGHPTTTWTTVTSGVLSTAEVDTTGNRFSRSPGSIAGLILGILGAAAFAVLWLFCARRRQRKLSRDASAIPPWAPGGPLEAEVDMEERYAGIIAALNAGMGAGRNAQIEGDTSGEVSGELAIGRSPSPTLPPYSLPAEDDDGPHVFPLSPPPPPSAYSTPPPPSAYIPHVSNGSRRRSSPGPDASAWFGGYSVAPAPSAASHHSYSSTHFLTRTETGTRTRTGSEEPLLTRAGSGSSYLDFGNKVRLGSAFGSPEGSMNSHYLPPTSPSSVMLSATTSSFDALRSISSQGALRSTSSHGFGFGFGSTSSGTGSHQGPALGLAISAAPISYKSKHVTRWKKGKRESTGSSTTASASLSGSVDERPFGVRALLGRLRRGNTPSPKADSSRELPRDMESEGTTEKMDAYGPNTTSQAFSAFVSPATPEPASVSTSPRFVLSNPDPRPPSPYVHVDVTEHEDGLQPPSWPWITVQSSSPPAPTHESHLATADGLLDPRLRDPVEGRSNSSLRDFEDYSRPIGGLINNRMHSTTTFCTIDTQDFDNGTAVQNREDDQQEDAYAAVTQASHASWIIDGGADVHAR</sequence>
<comment type="caution">
    <text evidence="3">The sequence shown here is derived from an EMBL/GenBank/DDBJ whole genome shotgun (WGS) entry which is preliminary data.</text>
</comment>
<dbReference type="RefSeq" id="XP_041188855.1">
    <property type="nucleotide sequence ID" value="XM_041340849.1"/>
</dbReference>
<accession>A0A9P7E1Y0</accession>
<feature type="compositionally biased region" description="Low complexity" evidence="1">
    <location>
        <begin position="116"/>
        <end position="202"/>
    </location>
</feature>
<feature type="compositionally biased region" description="Low complexity" evidence="1">
    <location>
        <begin position="496"/>
        <end position="513"/>
    </location>
</feature>
<dbReference type="Proteomes" id="UP000807769">
    <property type="component" value="Unassembled WGS sequence"/>
</dbReference>
<protein>
    <submittedName>
        <fullName evidence="3">Uncharacterized protein</fullName>
    </submittedName>
</protein>
<feature type="transmembrane region" description="Helical" evidence="2">
    <location>
        <begin position="333"/>
        <end position="353"/>
    </location>
</feature>
<feature type="compositionally biased region" description="Low complexity" evidence="1">
    <location>
        <begin position="644"/>
        <end position="657"/>
    </location>
</feature>
<feature type="compositionally biased region" description="Polar residues" evidence="1">
    <location>
        <begin position="103"/>
        <end position="114"/>
    </location>
</feature>
<feature type="region of interest" description="Disordered" evidence="1">
    <location>
        <begin position="496"/>
        <end position="529"/>
    </location>
</feature>
<gene>
    <name evidence="3" type="ORF">BJ212DRAFT_1484719</name>
</gene>
<evidence type="ECO:0000313" key="3">
    <source>
        <dbReference type="EMBL" id="KAG1808863.1"/>
    </source>
</evidence>
<feature type="region of interest" description="Disordered" evidence="1">
    <location>
        <begin position="404"/>
        <end position="480"/>
    </location>
</feature>
<evidence type="ECO:0000313" key="4">
    <source>
        <dbReference type="Proteomes" id="UP000807769"/>
    </source>
</evidence>
<organism evidence="3 4">
    <name type="scientific">Suillus subaureus</name>
    <dbReference type="NCBI Taxonomy" id="48587"/>
    <lineage>
        <taxon>Eukaryota</taxon>
        <taxon>Fungi</taxon>
        <taxon>Dikarya</taxon>
        <taxon>Basidiomycota</taxon>
        <taxon>Agaricomycotina</taxon>
        <taxon>Agaricomycetes</taxon>
        <taxon>Agaricomycetidae</taxon>
        <taxon>Boletales</taxon>
        <taxon>Suillineae</taxon>
        <taxon>Suillaceae</taxon>
        <taxon>Suillus</taxon>
    </lineage>
</organism>
<keyword evidence="2" id="KW-1133">Transmembrane helix</keyword>
<feature type="region of interest" description="Disordered" evidence="1">
    <location>
        <begin position="634"/>
        <end position="741"/>
    </location>
</feature>
<keyword evidence="4" id="KW-1185">Reference proteome</keyword>
<dbReference type="EMBL" id="JABBWG010000036">
    <property type="protein sequence ID" value="KAG1808863.1"/>
    <property type="molecule type" value="Genomic_DNA"/>
</dbReference>
<dbReference type="OrthoDB" id="3039272at2759"/>
<keyword evidence="2" id="KW-0812">Transmembrane</keyword>
<evidence type="ECO:0000256" key="1">
    <source>
        <dbReference type="SAM" id="MobiDB-lite"/>
    </source>
</evidence>
<feature type="region of interest" description="Disordered" evidence="1">
    <location>
        <begin position="239"/>
        <end position="261"/>
    </location>
</feature>
<evidence type="ECO:0000256" key="2">
    <source>
        <dbReference type="SAM" id="Phobius"/>
    </source>
</evidence>
<dbReference type="AlphaFoldDB" id="A0A9P7E1Y0"/>
<dbReference type="GeneID" id="64634865"/>
<feature type="compositionally biased region" description="Basic and acidic residues" evidence="1">
    <location>
        <begin position="683"/>
        <end position="702"/>
    </location>
</feature>